<dbReference type="Pfam" id="PF18348">
    <property type="entry name" value="SH3_16"/>
    <property type="match status" value="1"/>
</dbReference>
<evidence type="ECO:0000259" key="5">
    <source>
        <dbReference type="PROSITE" id="PS51935"/>
    </source>
</evidence>
<protein>
    <submittedName>
        <fullName evidence="6">C40 family peptidase</fullName>
    </submittedName>
</protein>
<sequence>MRGYCRVPLAELRRRPELGRDRQLRYGEPFDVYERRDGFATGDSVLAGHSGWIAESALAPNSRRPAPTHWVGARQTHVYPEPDFKTRETCALTHLSRVAVLRQDGRFSETELGWIPTNHLTDRPAEDPVSVAALYLGVPYLWGGNSIWGLDCSGLVHAALMACGQKCPSDSHPQEMVLGRALPPGTPPRRGDLMFWKGHVAWVSDTDTLLHANAFHMAVTFEPLTEAIARIQAQGGGPVIRHARLSL</sequence>
<evidence type="ECO:0000313" key="7">
    <source>
        <dbReference type="Proteomes" id="UP000681356"/>
    </source>
</evidence>
<dbReference type="AlphaFoldDB" id="A0A8J7WIW3"/>
<dbReference type="InterPro" id="IPR041382">
    <property type="entry name" value="SH3_16"/>
</dbReference>
<evidence type="ECO:0000256" key="2">
    <source>
        <dbReference type="ARBA" id="ARBA00022670"/>
    </source>
</evidence>
<dbReference type="GO" id="GO:0006508">
    <property type="term" value="P:proteolysis"/>
    <property type="evidence" value="ECO:0007669"/>
    <property type="project" value="UniProtKB-KW"/>
</dbReference>
<dbReference type="InterPro" id="IPR038765">
    <property type="entry name" value="Papain-like_cys_pep_sf"/>
</dbReference>
<dbReference type="Gene3D" id="3.90.1720.10">
    <property type="entry name" value="endopeptidase domain like (from Nostoc punctiforme)"/>
    <property type="match status" value="1"/>
</dbReference>
<dbReference type="GO" id="GO:0008234">
    <property type="term" value="F:cysteine-type peptidase activity"/>
    <property type="evidence" value="ECO:0007669"/>
    <property type="project" value="UniProtKB-KW"/>
</dbReference>
<dbReference type="SUPFAM" id="SSF54001">
    <property type="entry name" value="Cysteine proteinases"/>
    <property type="match status" value="1"/>
</dbReference>
<dbReference type="InterPro" id="IPR000064">
    <property type="entry name" value="NLP_P60_dom"/>
</dbReference>
<keyword evidence="7" id="KW-1185">Reference proteome</keyword>
<keyword evidence="3" id="KW-0378">Hydrolase</keyword>
<comment type="similarity">
    <text evidence="1">Belongs to the peptidase C40 family.</text>
</comment>
<proteinExistence type="inferred from homology"/>
<dbReference type="RefSeq" id="WP_212537811.1">
    <property type="nucleotide sequence ID" value="NZ_JAGTUU010000007.1"/>
</dbReference>
<name>A0A8J7WIW3_9RHOB</name>
<comment type="caution">
    <text evidence="6">The sequence shown here is derived from an EMBL/GenBank/DDBJ whole genome shotgun (WGS) entry which is preliminary data.</text>
</comment>
<dbReference type="PANTHER" id="PTHR47359">
    <property type="entry name" value="PEPTIDOGLYCAN DL-ENDOPEPTIDASE CWLO"/>
    <property type="match status" value="1"/>
</dbReference>
<organism evidence="6 7">
    <name type="scientific">Thetidibacter halocola</name>
    <dbReference type="NCBI Taxonomy" id="2827239"/>
    <lineage>
        <taxon>Bacteria</taxon>
        <taxon>Pseudomonadati</taxon>
        <taxon>Pseudomonadota</taxon>
        <taxon>Alphaproteobacteria</taxon>
        <taxon>Rhodobacterales</taxon>
        <taxon>Roseobacteraceae</taxon>
        <taxon>Thetidibacter</taxon>
    </lineage>
</organism>
<dbReference type="Proteomes" id="UP000681356">
    <property type="component" value="Unassembled WGS sequence"/>
</dbReference>
<dbReference type="PROSITE" id="PS51935">
    <property type="entry name" value="NLPC_P60"/>
    <property type="match status" value="1"/>
</dbReference>
<accession>A0A8J7WIW3</accession>
<dbReference type="PANTHER" id="PTHR47359:SF3">
    <property type="entry name" value="NLP_P60 DOMAIN-CONTAINING PROTEIN-RELATED"/>
    <property type="match status" value="1"/>
</dbReference>
<dbReference type="InterPro" id="IPR051794">
    <property type="entry name" value="PG_Endopeptidase_C40"/>
</dbReference>
<evidence type="ECO:0000256" key="3">
    <source>
        <dbReference type="ARBA" id="ARBA00022801"/>
    </source>
</evidence>
<gene>
    <name evidence="6" type="ORF">KB874_17305</name>
</gene>
<reference evidence="6" key="1">
    <citation type="submission" date="2021-04" db="EMBL/GenBank/DDBJ databases">
        <authorList>
            <person name="Yoon J."/>
        </authorList>
    </citation>
    <scope>NUCLEOTIDE SEQUENCE</scope>
    <source>
        <strain evidence="6">KMU-90</strain>
    </source>
</reference>
<evidence type="ECO:0000313" key="6">
    <source>
        <dbReference type="EMBL" id="MBS0125844.1"/>
    </source>
</evidence>
<dbReference type="Pfam" id="PF00877">
    <property type="entry name" value="NLPC_P60"/>
    <property type="match status" value="1"/>
</dbReference>
<evidence type="ECO:0000256" key="1">
    <source>
        <dbReference type="ARBA" id="ARBA00007074"/>
    </source>
</evidence>
<evidence type="ECO:0000256" key="4">
    <source>
        <dbReference type="ARBA" id="ARBA00022807"/>
    </source>
</evidence>
<dbReference type="EMBL" id="JAGTUU010000007">
    <property type="protein sequence ID" value="MBS0125844.1"/>
    <property type="molecule type" value="Genomic_DNA"/>
</dbReference>
<keyword evidence="4" id="KW-0788">Thiol protease</keyword>
<keyword evidence="2" id="KW-0645">Protease</keyword>
<feature type="domain" description="NlpC/P60" evidence="5">
    <location>
        <begin position="122"/>
        <end position="246"/>
    </location>
</feature>